<keyword evidence="2" id="KW-1133">Transmembrane helix</keyword>
<proteinExistence type="predicted"/>
<evidence type="ECO:0000256" key="1">
    <source>
        <dbReference type="SAM" id="MobiDB-lite"/>
    </source>
</evidence>
<evidence type="ECO:0000313" key="3">
    <source>
        <dbReference type="EMBL" id="WFD02860.1"/>
    </source>
</evidence>
<keyword evidence="4" id="KW-1185">Reference proteome</keyword>
<evidence type="ECO:0000313" key="4">
    <source>
        <dbReference type="Proteomes" id="UP001214603"/>
    </source>
</evidence>
<dbReference type="AlphaFoldDB" id="A0AAF0E0Q1"/>
<feature type="compositionally biased region" description="Low complexity" evidence="1">
    <location>
        <begin position="34"/>
        <end position="47"/>
    </location>
</feature>
<keyword evidence="2" id="KW-0472">Membrane</keyword>
<dbReference type="EMBL" id="CP119935">
    <property type="protein sequence ID" value="WFD02860.1"/>
    <property type="molecule type" value="Genomic_DNA"/>
</dbReference>
<sequence length="429" mass="47766">MPKKSKGKGSAGGRKLKHSPRMPGLLSVGQHPGSAVSAPTAVSPSTSDIMAVGTSSMSVSDENASEGSMLSYRTNPMSHNGEADEQDSSLHSTHGNIPESRSQLERLLMASLDHDDQRKAQHPSTSAAEPAKLPEPEHADEDGAIPVQDVPVHNDASGEPSGSTRHVYFDERMLTRQSSRQFWHHEARNARRAAFQPSSPLMDKRHAMDSLLQRLQEQIEDAGNRLRRVPSQEWSLLGSGPSEPYSERLGYEVRHTLKPQPPVPVWEERPRAVRPMALSIHLNFELHAPFFSIAAPTSAAMHMRLVGVAQEAVRHALVRREFGSHDDVAPHANLILVWLPSRLLEWMHDVLEPPTAVDQPYPAWMRPLLRSHQPVQSRLRLLEFTVPTFLLYRTNQIFVTVLELIVVFSELVLCILVASFQRIRPSAAT</sequence>
<gene>
    <name evidence="3" type="ORF">MOBT1_001547</name>
</gene>
<feature type="compositionally biased region" description="Polar residues" evidence="1">
    <location>
        <begin position="89"/>
        <end position="101"/>
    </location>
</feature>
<protein>
    <submittedName>
        <fullName evidence="3">Uncharacterized protein</fullName>
    </submittedName>
</protein>
<feature type="transmembrane region" description="Helical" evidence="2">
    <location>
        <begin position="397"/>
        <end position="420"/>
    </location>
</feature>
<evidence type="ECO:0000256" key="2">
    <source>
        <dbReference type="SAM" id="Phobius"/>
    </source>
</evidence>
<reference evidence="3" key="1">
    <citation type="submission" date="2023-03" db="EMBL/GenBank/DDBJ databases">
        <title>Mating type loci evolution in Malassezia.</title>
        <authorList>
            <person name="Coelho M.A."/>
        </authorList>
    </citation>
    <scope>NUCLEOTIDE SEQUENCE</scope>
    <source>
        <strain evidence="3">CBS 7876</strain>
    </source>
</reference>
<feature type="compositionally biased region" description="Polar residues" evidence="1">
    <location>
        <begin position="53"/>
        <end position="78"/>
    </location>
</feature>
<keyword evidence="2" id="KW-0812">Transmembrane</keyword>
<organism evidence="3 4">
    <name type="scientific">Malassezia obtusa</name>
    <dbReference type="NCBI Taxonomy" id="76774"/>
    <lineage>
        <taxon>Eukaryota</taxon>
        <taxon>Fungi</taxon>
        <taxon>Dikarya</taxon>
        <taxon>Basidiomycota</taxon>
        <taxon>Ustilaginomycotina</taxon>
        <taxon>Malasseziomycetes</taxon>
        <taxon>Malasseziales</taxon>
        <taxon>Malasseziaceae</taxon>
        <taxon>Malassezia</taxon>
    </lineage>
</organism>
<accession>A0AAF0E0Q1</accession>
<dbReference type="Proteomes" id="UP001214603">
    <property type="component" value="Chromosome 2"/>
</dbReference>
<feature type="region of interest" description="Disordered" evidence="1">
    <location>
        <begin position="1"/>
        <end position="143"/>
    </location>
</feature>
<name>A0AAF0E0Q1_9BASI</name>